<protein>
    <submittedName>
        <fullName evidence="1">Tetratricopeptide repeat (TPR)-like superfamily protein</fullName>
    </submittedName>
</protein>
<accession>A0ACB8MQP7</accession>
<organism evidence="1 2">
    <name type="scientific">Citrus sinensis</name>
    <name type="common">Sweet orange</name>
    <name type="synonym">Citrus aurantium var. sinensis</name>
    <dbReference type="NCBI Taxonomy" id="2711"/>
    <lineage>
        <taxon>Eukaryota</taxon>
        <taxon>Viridiplantae</taxon>
        <taxon>Streptophyta</taxon>
        <taxon>Embryophyta</taxon>
        <taxon>Tracheophyta</taxon>
        <taxon>Spermatophyta</taxon>
        <taxon>Magnoliopsida</taxon>
        <taxon>eudicotyledons</taxon>
        <taxon>Gunneridae</taxon>
        <taxon>Pentapetalae</taxon>
        <taxon>rosids</taxon>
        <taxon>malvids</taxon>
        <taxon>Sapindales</taxon>
        <taxon>Rutaceae</taxon>
        <taxon>Aurantioideae</taxon>
        <taxon>Citrus</taxon>
    </lineage>
</organism>
<dbReference type="Proteomes" id="UP000829398">
    <property type="component" value="Chromosome 3"/>
</dbReference>
<dbReference type="EMBL" id="CM039172">
    <property type="protein sequence ID" value="KAH9787465.1"/>
    <property type="molecule type" value="Genomic_DNA"/>
</dbReference>
<comment type="caution">
    <text evidence="1">The sequence shown here is derived from an EMBL/GenBank/DDBJ whole genome shotgun (WGS) entry which is preliminary data.</text>
</comment>
<sequence length="1926" mass="212292">MAPRNSRGKAKNEKKKKEEKVLPVVLDITVNLPDDTRVILKGISTDRIIDVRRLLSVNTETCSITNFSLSHEIRGPRLKDAVDVAALKPCVLSLTEEDFDEEGAAAHVRRVLDIVACTTSFGPCGFDAGKNVPDSKSAKKTTAKNEKDKQSQPPSSPQSKNSKSSNDVTVDGDGEMSHAFPKLSSFYEFFSLSHLTPPLQFIRKAPKRRVEEISPDDHLLSLDVKLCNGKMVNVEACRKGFYSVGKQRILCHNIVDLLGQLSRAFDNVSSFSPCSTCVLDGLVFLTLLSFKFDNVHTCALFTRRLAYNELMNAFSERNKFGNLPYGFRANTWLIPPIAAQSPSVFPPLPAEDEAWGGNGGGLGRDGKSDLIPWANEFLFVASMPCKTAEERQIRDRKAFLLHNLFVDVAIFRAIKAVHHVMGKPELIYPSNCKILYTEIIGGLRIAIMKDASNACCKVDTKIDGSQATGVDKNNLVERNLLKGITADENTAAHDVATLGVVNVRYCGYIAVVKVQERENKKVGPLFQSIELEQPEGGANALNINSLRLLIHETTTLEDNKPAPNLQNLEREELNASQMFVERLLEESIAKLEEEKPEREHFVRWELGACWIQHLQDQKNAEKDKKLSKEKAKKLSNEKAKSEMKVEGLGTPLKSLKNNRKKSEGSNHKIHSETLKSQADGVNGESEKATSASIEARLESRDKENELALKNLLSDEAFARLKESETGLHCKSLEELIDLSHNYYVEVALPKLVTDFGSLELSPVDGRTLTDFMHTRGLQMRSLGHVVKLSEKLSHVQSLCIHEMIVRAFKHIIQAVISAVGNTQRMAVSIAAALNLMLGVHESDGLNKSHNVHPLVWRWLELFLMKRYEWDLNGLNFKDVRKFAILRGLCHKVGIELVSRDFDMDSPSPFRKIDVVSLVPVHKQAACSSADGRQLLESSKTALDKGKLEDAVTYGTKALAKLVAVCGPYHRMTAGAYSLLAVVLYHTGDFNQATIYQQKALDINERELGLDHPDTMKSYGDLAVFYYRLQHTELALKYVKRALYLLHLTCGPSHPNTAATYINVAMMEEGLGNVHVALRYLHKALKCNQRLLGPDHIQTAASYHAIAIALSLMEAYPLSVQHEQTTLQILRAKLGPDDLRTQDAAAWLEYFESKAFEQQEAARNGTRKPDASIASKGHLSVSDLLDYINPSHDTKGRNVSTLKRKTYVAKVKGNFYQDNNLTSPDGSSKEVLRESSDEETHAPEPESDTDVNQGSSIPFQQQELVVEESAVEKPNITEEISSAIHEEGDDGWQPVQRLRSAGSYGRRLKQRRATIGKVHSYQKRNADAVIDYSSAKSSHHSSRYYLLKKRAVSHGSSADHHPVTTFHGTKFGRRVVKAVAYRVKSMPSSAKTGTVEASINGSEPSSSPSESRPASAPNDTSSVKNSIISLGKSPSYKEVAVAPPGTIAMLQVRVPQSDNPDNQEFSFGKPEDGTMEEKENVNTNVTGAEKTNEEKSDSVLDATDNLKEETGVHPNREETHISDGLEDNPSVVVSESERGVGSVVDIHKVVQDGILINGIPNSIDSPTSEFYEKDSSESIESHDNTKSTLQVVDDLKEKPSVFNPGDTRGLPNRKLSASAVPFNPSPAVARASAVAINMTLPPGPGAVTAVAPWPVNMTLHPRPATVLPTVNPMCSSPHQPYPSPPSTPNMMQPLPFMYPPYTQPQGVPTSTFPVTTSAFHHNHFSWQCNGNSNVPEFIPGPFLPGYHPMEFSVPPPVVEPILDPIMQPKAQSGDLDSSCSASILPENIDAVGDAEKEVDLLASKSMDNANEVAGIGRETVRGEFVKENGHLNLCGTENAGSEPVHFTSQNQSLRRNVEREIEGEKTFSILVRGRRNRKQTLRIPISLLSRPYGSQSFKVIYNRVIRGSEAPKSFSFSSTGDSTATAV</sequence>
<name>A0ACB8MQP7_CITSI</name>
<reference evidence="2" key="1">
    <citation type="journal article" date="2023" name="Hortic. Res.">
        <title>A chromosome-level phased genome enabling allele-level studies in sweet orange: a case study on citrus Huanglongbing tolerance.</title>
        <authorList>
            <person name="Wu B."/>
            <person name="Yu Q."/>
            <person name="Deng Z."/>
            <person name="Duan Y."/>
            <person name="Luo F."/>
            <person name="Gmitter F. Jr."/>
        </authorList>
    </citation>
    <scope>NUCLEOTIDE SEQUENCE [LARGE SCALE GENOMIC DNA]</scope>
    <source>
        <strain evidence="2">cv. Valencia</strain>
    </source>
</reference>
<evidence type="ECO:0000313" key="1">
    <source>
        <dbReference type="EMBL" id="KAH9787465.1"/>
    </source>
</evidence>
<gene>
    <name evidence="1" type="ORF">KPL71_010602</name>
</gene>
<proteinExistence type="predicted"/>
<evidence type="ECO:0000313" key="2">
    <source>
        <dbReference type="Proteomes" id="UP000829398"/>
    </source>
</evidence>
<keyword evidence="2" id="KW-1185">Reference proteome</keyword>